<name>A0A147B7R2_9ACAR</name>
<evidence type="ECO:0000313" key="3">
    <source>
        <dbReference type="EMBL" id="JAR86801.1"/>
    </source>
</evidence>
<feature type="non-terminal residue" evidence="3">
    <location>
        <position position="1"/>
    </location>
</feature>
<keyword evidence="2" id="KW-0677">Repeat</keyword>
<sequence>GFVLLSQVATSMPSSTLFIRAGQHVACVFANEKAALQEGRSWIVSHTEPVSIYKFTHDALQLLQSIPMYGVNCMERFYLAGDSFILLGSTHLKAVSVYRWRGYSKFEAVQTISVSPLHLHVYRSHSGDLLLAMSTQCGRTKVLRATKQGRCDVDDPRLRYLVGQV</sequence>
<dbReference type="PROSITE" id="PS50912">
    <property type="entry name" value="EAR"/>
    <property type="match status" value="1"/>
</dbReference>
<keyword evidence="1" id="KW-0732">Signal</keyword>
<dbReference type="AlphaFoldDB" id="A0A147B7R2"/>
<reference evidence="3" key="1">
    <citation type="submission" date="2016-03" db="EMBL/GenBank/DDBJ databases">
        <title>Gut transcriptome analysis on engorged females of Ornithodoros mimon (Acari: Argasidae) and phylogenetic inferences of soft ticks.</title>
        <authorList>
            <person name="Landulfo G.A."/>
            <person name="Giovanni D."/>
            <person name="Carvalho E."/>
            <person name="Junqueira-de-Azevedo I."/>
            <person name="Patane J."/>
            <person name="Mendoca R."/>
            <person name="Barros-Battesti D."/>
        </authorList>
    </citation>
    <scope>NUCLEOTIDE SEQUENCE</scope>
    <source>
        <strain evidence="3">Females</strain>
        <tissue evidence="3">Gut</tissue>
    </source>
</reference>
<accession>A0A147B7R2</accession>
<dbReference type="EMBL" id="GEIB01001441">
    <property type="protein sequence ID" value="JAR86801.1"/>
    <property type="molecule type" value="Transcribed_RNA"/>
</dbReference>
<protein>
    <submittedName>
        <fullName evidence="3">Uncharacterized protein</fullName>
    </submittedName>
</protein>
<dbReference type="InterPro" id="IPR009039">
    <property type="entry name" value="EAR"/>
</dbReference>
<evidence type="ECO:0000256" key="1">
    <source>
        <dbReference type="ARBA" id="ARBA00022729"/>
    </source>
</evidence>
<organism evidence="3">
    <name type="scientific">Alectorobius mimon</name>
    <dbReference type="NCBI Taxonomy" id="360319"/>
    <lineage>
        <taxon>Eukaryota</taxon>
        <taxon>Metazoa</taxon>
        <taxon>Ecdysozoa</taxon>
        <taxon>Arthropoda</taxon>
        <taxon>Chelicerata</taxon>
        <taxon>Arachnida</taxon>
        <taxon>Acari</taxon>
        <taxon>Parasitiformes</taxon>
        <taxon>Ixodida</taxon>
        <taxon>Ixodoidea</taxon>
        <taxon>Argasidae</taxon>
        <taxon>Ornithodorinae</taxon>
        <taxon>Alectorobius</taxon>
    </lineage>
</organism>
<evidence type="ECO:0000256" key="2">
    <source>
        <dbReference type="ARBA" id="ARBA00022737"/>
    </source>
</evidence>
<proteinExistence type="predicted"/>